<dbReference type="RefSeq" id="WP_052958807.1">
    <property type="nucleotide sequence ID" value="NZ_CABMNU010000005.1"/>
</dbReference>
<reference evidence="1" key="2">
    <citation type="submission" date="2020-10" db="EMBL/GenBank/DDBJ databases">
        <authorList>
            <consortium name="NCBI Pathogen Detection Project"/>
        </authorList>
    </citation>
    <scope>NUCLEOTIDE SEQUENCE</scope>
    <source>
        <strain evidence="1">CAVp300</strain>
    </source>
</reference>
<evidence type="ECO:0000313" key="1">
    <source>
        <dbReference type="EMBL" id="HAT3581664.1"/>
    </source>
</evidence>
<dbReference type="EMBL" id="DACSUM010000012">
    <property type="protein sequence ID" value="HAT3581664.1"/>
    <property type="molecule type" value="Genomic_DNA"/>
</dbReference>
<reference evidence="1" key="1">
    <citation type="journal article" date="2018" name="Genome Biol.">
        <title>SKESA: strategic k-mer extension for scrupulous assemblies.</title>
        <authorList>
            <person name="Souvorov A."/>
            <person name="Agarwala R."/>
            <person name="Lipman D.J."/>
        </authorList>
    </citation>
    <scope>NUCLEOTIDE SEQUENCE</scope>
    <source>
        <strain evidence="1">CAVp300</strain>
    </source>
</reference>
<organism evidence="1 2">
    <name type="scientific">Kluyvera intermedia</name>
    <name type="common">Enterobacter intermedius</name>
    <dbReference type="NCBI Taxonomy" id="61648"/>
    <lineage>
        <taxon>Bacteria</taxon>
        <taxon>Pseudomonadati</taxon>
        <taxon>Pseudomonadota</taxon>
        <taxon>Gammaproteobacteria</taxon>
        <taxon>Enterobacterales</taxon>
        <taxon>Enterobacteriaceae</taxon>
        <taxon>Kluyvera</taxon>
    </lineage>
</organism>
<proteinExistence type="predicted"/>
<name>A0A9P3WF64_KLUIN</name>
<dbReference type="InterPro" id="IPR025320">
    <property type="entry name" value="DUF4225"/>
</dbReference>
<dbReference type="Pfam" id="PF13988">
    <property type="entry name" value="DUF4225"/>
    <property type="match status" value="1"/>
</dbReference>
<dbReference type="AlphaFoldDB" id="A0A9P3WF64"/>
<sequence length="260" mass="29572">MFYGSKKEFEQQKNAFLDAAHYLWMTDPFYFKQSGFFSRIDSVVRQVETEIGMNCLSWAGGEEILKYKTAVLSYQKSVILNNKIYSKWMAEQECKNKRSAELYKLYNKIIGFLAGIGQVATGVGICVSTASSGMIPGASMIMQGLNNTYENGYYLVVYEEVSGPLRDAYHYSANKTGYDEKKADIAYGTIDLALSGYGLFRKIPTPREKSWNLFGITIKQTDYVRSVREMTQPVFMLEIISDEFTVLSLMPAFNESDLRH</sequence>
<protein>
    <submittedName>
        <fullName evidence="1">DUF4225 domain-containing protein</fullName>
    </submittedName>
</protein>
<evidence type="ECO:0000313" key="2">
    <source>
        <dbReference type="Proteomes" id="UP000867740"/>
    </source>
</evidence>
<accession>A0A9P3WF64</accession>
<dbReference type="Proteomes" id="UP000867740">
    <property type="component" value="Unassembled WGS sequence"/>
</dbReference>
<gene>
    <name evidence="1" type="ORF">I8531_001959</name>
</gene>
<comment type="caution">
    <text evidence="1">The sequence shown here is derived from an EMBL/GenBank/DDBJ whole genome shotgun (WGS) entry which is preliminary data.</text>
</comment>